<evidence type="ECO:0000313" key="2">
    <source>
        <dbReference type="WBParaSite" id="GPLIN_000518900"/>
    </source>
</evidence>
<organism evidence="1 2">
    <name type="scientific">Globodera pallida</name>
    <name type="common">Potato cyst nematode worm</name>
    <name type="synonym">Heterodera pallida</name>
    <dbReference type="NCBI Taxonomy" id="36090"/>
    <lineage>
        <taxon>Eukaryota</taxon>
        <taxon>Metazoa</taxon>
        <taxon>Ecdysozoa</taxon>
        <taxon>Nematoda</taxon>
        <taxon>Chromadorea</taxon>
        <taxon>Rhabditida</taxon>
        <taxon>Tylenchina</taxon>
        <taxon>Tylenchomorpha</taxon>
        <taxon>Tylenchoidea</taxon>
        <taxon>Heteroderidae</taxon>
        <taxon>Heteroderinae</taxon>
        <taxon>Globodera</taxon>
    </lineage>
</organism>
<reference evidence="2" key="2">
    <citation type="submission" date="2016-06" db="UniProtKB">
        <authorList>
            <consortium name="WormBaseParasite"/>
        </authorList>
    </citation>
    <scope>IDENTIFICATION</scope>
</reference>
<keyword evidence="1" id="KW-1185">Reference proteome</keyword>
<sequence>MFLGRDKCPSEHGIDLLSCAGFTFCDLNPETMKVTADASYMPCLTVLKEIKTCFQEKILSVLQNKLPT</sequence>
<dbReference type="Proteomes" id="UP000050741">
    <property type="component" value="Unassembled WGS sequence"/>
</dbReference>
<reference evidence="1" key="1">
    <citation type="submission" date="2014-05" db="EMBL/GenBank/DDBJ databases">
        <title>The genome and life-stage specific transcriptomes of Globodera pallida elucidate key aspects of plant parasitism by a cyst nematode.</title>
        <authorList>
            <person name="Cotton J.A."/>
            <person name="Lilley C.J."/>
            <person name="Jones L.M."/>
            <person name="Kikuchi T."/>
            <person name="Reid A.J."/>
            <person name="Thorpe P."/>
            <person name="Tsai I.J."/>
            <person name="Beasley H."/>
            <person name="Blok V."/>
            <person name="Cock P.J.A."/>
            <person name="Van den Akker S.E."/>
            <person name="Holroyd N."/>
            <person name="Hunt M."/>
            <person name="Mantelin S."/>
            <person name="Naghra H."/>
            <person name="Pain A."/>
            <person name="Palomares-Rius J.E."/>
            <person name="Zarowiecki M."/>
            <person name="Berriman M."/>
            <person name="Jones J.T."/>
            <person name="Urwin P.E."/>
        </authorList>
    </citation>
    <scope>NUCLEOTIDE SEQUENCE [LARGE SCALE GENOMIC DNA]</scope>
    <source>
        <strain evidence="1">Lindley</strain>
    </source>
</reference>
<dbReference type="WBParaSite" id="GPLIN_000518900">
    <property type="protein sequence ID" value="GPLIN_000518900"/>
    <property type="gene ID" value="GPLIN_000518900"/>
</dbReference>
<evidence type="ECO:0000313" key="1">
    <source>
        <dbReference type="Proteomes" id="UP000050741"/>
    </source>
</evidence>
<protein>
    <submittedName>
        <fullName evidence="2">A_deaminase domain-containing protein</fullName>
    </submittedName>
</protein>
<proteinExistence type="predicted"/>
<accession>A0A183BX50</accession>
<name>A0A183BX50_GLOPA</name>
<dbReference type="AlphaFoldDB" id="A0A183BX50"/>